<sequence length="804" mass="85242">MLLRDTLWGLCLLGGVARSQSTALASANATQSSTMSGAENLCGIGASVTSDTDDSTLVTVTCSDCVTVSGVVVGTAVPSTFTDQTTTSFLTDVTDVNNKRAQPTAVPRQPLLPRAPKAVPLAEPDANDQENFMLGIKDSIEFASGSNIGIFPSPNQLQKWTIPLQINGKTVNTPIGVTGLWYPWPKSATNYKMQGMSGCTGVIIVGNSGFWAGHFWEASKADNINGGSSFNYRYGSGAGDVVERSVADFKTIATDILGKAAPANADSFTSHGDPFGKDNGGGDVYIITKAAGTTAAQQKKLKYQDKISALTTAIQKYVRPNTINIRTYIGDSSTFTGSPAVSPAGVPITLNGVSIVQYSPYAGNSNKGCPEARARVWEELNTTPAVDRKWASTVAGLTKRDGAACALPSSSTTAAAPASTKSSTAAALTTAAPEPPCHVREDPDNNEGASCVCSNGRTIAIVTTTNSAGSVNNCPWPTIPPQALTTSSIVKNDKQYQYTYTDISKKVIECQTFTKNNFGGVEASFCVGSTAVLYEPPLATMEMGSSKVNVGTSMTGEVLYTSISNALTSLCPTPTSSGAWTSCETGTVKVGQAAYLENGEPEEGELTLHVTDAQYNSTDYLNLFINMIAGSANASATGSNCKLLDWSYVTEGWKRDLDGRVVGPPAPERHKGNDTFCNLNSFLDTQWYDGIQESAQMWFETEFGFAAGELGDFDCASSVDAVAEVVGAIFDAIFPEFAWLIETGVVLGELACEAAEVFNPTRSKRDIEQDKADAKLARAWKKEVKKDRKLPMPEHKKRELGIID</sequence>
<name>A0A8H8R212_9HELO</name>
<evidence type="ECO:0000256" key="2">
    <source>
        <dbReference type="SAM" id="SignalP"/>
    </source>
</evidence>
<feature type="signal peptide" evidence="2">
    <location>
        <begin position="1"/>
        <end position="21"/>
    </location>
</feature>
<organism evidence="3 4">
    <name type="scientific">Lachnellula hyalina</name>
    <dbReference type="NCBI Taxonomy" id="1316788"/>
    <lineage>
        <taxon>Eukaryota</taxon>
        <taxon>Fungi</taxon>
        <taxon>Dikarya</taxon>
        <taxon>Ascomycota</taxon>
        <taxon>Pezizomycotina</taxon>
        <taxon>Leotiomycetes</taxon>
        <taxon>Helotiales</taxon>
        <taxon>Lachnaceae</taxon>
        <taxon>Lachnellula</taxon>
    </lineage>
</organism>
<evidence type="ECO:0000256" key="1">
    <source>
        <dbReference type="SAM" id="MobiDB-lite"/>
    </source>
</evidence>
<dbReference type="EMBL" id="QGMH01000056">
    <property type="protein sequence ID" value="TVY27043.1"/>
    <property type="molecule type" value="Genomic_DNA"/>
</dbReference>
<accession>A0A8H8R212</accession>
<evidence type="ECO:0000313" key="4">
    <source>
        <dbReference type="Proteomes" id="UP000431533"/>
    </source>
</evidence>
<gene>
    <name evidence="3" type="ORF">LHYA1_G004744</name>
</gene>
<reference evidence="3 4" key="1">
    <citation type="submission" date="2018-05" db="EMBL/GenBank/DDBJ databases">
        <title>Genome sequencing and assembly of the regulated plant pathogen Lachnellula willkommii and related sister species for the development of diagnostic species identification markers.</title>
        <authorList>
            <person name="Giroux E."/>
            <person name="Bilodeau G."/>
        </authorList>
    </citation>
    <scope>NUCLEOTIDE SEQUENCE [LARGE SCALE GENOMIC DNA]</scope>
    <source>
        <strain evidence="3 4">CBS 185.66</strain>
    </source>
</reference>
<comment type="caution">
    <text evidence="3">The sequence shown here is derived from an EMBL/GenBank/DDBJ whole genome shotgun (WGS) entry which is preliminary data.</text>
</comment>
<keyword evidence="4" id="KW-1185">Reference proteome</keyword>
<dbReference type="Proteomes" id="UP000431533">
    <property type="component" value="Unassembled WGS sequence"/>
</dbReference>
<dbReference type="RefSeq" id="XP_031005831.1">
    <property type="nucleotide sequence ID" value="XM_031149700.1"/>
</dbReference>
<dbReference type="AlphaFoldDB" id="A0A8H8R212"/>
<protein>
    <submittedName>
        <fullName evidence="3">Uncharacterized protein</fullName>
    </submittedName>
</protein>
<evidence type="ECO:0000313" key="3">
    <source>
        <dbReference type="EMBL" id="TVY27043.1"/>
    </source>
</evidence>
<keyword evidence="2" id="KW-0732">Signal</keyword>
<feature type="chain" id="PRO_5034905861" evidence="2">
    <location>
        <begin position="22"/>
        <end position="804"/>
    </location>
</feature>
<dbReference type="OrthoDB" id="1896086at2759"/>
<feature type="region of interest" description="Disordered" evidence="1">
    <location>
        <begin position="425"/>
        <end position="444"/>
    </location>
</feature>
<dbReference type="GeneID" id="41984942"/>
<proteinExistence type="predicted"/>